<gene>
    <name evidence="2" type="ORF">Cocul_00133</name>
</gene>
<protein>
    <submittedName>
        <fullName evidence="2">Uncharacterized protein</fullName>
    </submittedName>
</protein>
<comment type="caution">
    <text evidence="2">The sequence shown here is derived from an EMBL/GenBank/DDBJ whole genome shotgun (WGS) entry which is preliminary data.</text>
</comment>
<organism evidence="2 3">
    <name type="scientific">Corynebacterium oculi</name>
    <dbReference type="NCBI Taxonomy" id="1544416"/>
    <lineage>
        <taxon>Bacteria</taxon>
        <taxon>Bacillati</taxon>
        <taxon>Actinomycetota</taxon>
        <taxon>Actinomycetes</taxon>
        <taxon>Mycobacteriales</taxon>
        <taxon>Corynebacteriaceae</taxon>
        <taxon>Corynebacterium</taxon>
    </lineage>
</organism>
<dbReference type="SUPFAM" id="SSF53850">
    <property type="entry name" value="Periplasmic binding protein-like II"/>
    <property type="match status" value="1"/>
</dbReference>
<reference evidence="2 3" key="1">
    <citation type="submission" date="2015-10" db="EMBL/GenBank/DDBJ databases">
        <title>Corynebacteirum lowii and Corynebacterium oculi species nova, derived from human clinical disease and and emended description of Corynebacterium mastiditis.</title>
        <authorList>
            <person name="Bernard K."/>
            <person name="Pacheco A.L."/>
            <person name="Mcdougall C."/>
            <person name="Burtx T."/>
            <person name="Weibe D."/>
            <person name="Tyler S."/>
            <person name="Olson A.B."/>
            <person name="Cnockaert M."/>
            <person name="Eguchi H."/>
            <person name="Kuwahara T."/>
            <person name="Nakayama-Imaohji H."/>
            <person name="Boudewijins M."/>
            <person name="Van Hoecke F."/>
            <person name="Bernier A.-M."/>
            <person name="Vandamme P."/>
        </authorList>
    </citation>
    <scope>NUCLEOTIDE SEQUENCE [LARGE SCALE GENOMIC DNA]</scope>
    <source>
        <strain evidence="2 3">NML 130210</strain>
    </source>
</reference>
<feature type="region of interest" description="Disordered" evidence="1">
    <location>
        <begin position="1"/>
        <end position="23"/>
    </location>
</feature>
<dbReference type="PATRIC" id="fig|1544416.3.peg.134"/>
<proteinExistence type="predicted"/>
<dbReference type="AlphaFoldDB" id="A0A0Q0YRI3"/>
<accession>A0A0Q0YRI3</accession>
<dbReference type="Gene3D" id="3.10.105.10">
    <property type="entry name" value="Dipeptide-binding Protein, Domain 3"/>
    <property type="match status" value="1"/>
</dbReference>
<keyword evidence="3" id="KW-1185">Reference proteome</keyword>
<dbReference type="Gene3D" id="3.40.190.10">
    <property type="entry name" value="Periplasmic binding protein-like II"/>
    <property type="match status" value="1"/>
</dbReference>
<name>A0A0Q0YRI3_9CORY</name>
<sequence length="108" mass="11653">MDGAGRNSLLNTTGGTDDASVGDPLLQTKVEEFFDLADPEERERVVGELQDYLSEQAYVLPIFEEPQVYGLNPRVAGFSTEAIGRPSFYGVSLADTGADPAANPKEEQ</sequence>
<evidence type="ECO:0000313" key="2">
    <source>
        <dbReference type="EMBL" id="KQB85000.1"/>
    </source>
</evidence>
<evidence type="ECO:0000313" key="3">
    <source>
        <dbReference type="Proteomes" id="UP000050517"/>
    </source>
</evidence>
<dbReference type="Proteomes" id="UP000050517">
    <property type="component" value="Unassembled WGS sequence"/>
</dbReference>
<evidence type="ECO:0000256" key="1">
    <source>
        <dbReference type="SAM" id="MobiDB-lite"/>
    </source>
</evidence>
<dbReference type="STRING" id="1544416.Cocul_00133"/>
<dbReference type="EMBL" id="LKST01000001">
    <property type="protein sequence ID" value="KQB85000.1"/>
    <property type="molecule type" value="Genomic_DNA"/>
</dbReference>